<dbReference type="InterPro" id="IPR002182">
    <property type="entry name" value="NB-ARC"/>
</dbReference>
<keyword evidence="2" id="KW-0677">Repeat</keyword>
<dbReference type="InterPro" id="IPR020472">
    <property type="entry name" value="WD40_PAC1"/>
</dbReference>
<feature type="domain" description="HTH cro/C1-type" evidence="4">
    <location>
        <begin position="10"/>
        <end position="64"/>
    </location>
</feature>
<dbReference type="InterPro" id="IPR001387">
    <property type="entry name" value="Cro/C1-type_HTH"/>
</dbReference>
<dbReference type="PRINTS" id="PR00320">
    <property type="entry name" value="GPROTEINBRPT"/>
</dbReference>
<dbReference type="PROSITE" id="PS50294">
    <property type="entry name" value="WD_REPEATS_REGION"/>
    <property type="match status" value="13"/>
</dbReference>
<feature type="repeat" description="WD" evidence="3">
    <location>
        <begin position="966"/>
        <end position="1007"/>
    </location>
</feature>
<dbReference type="SUPFAM" id="SSF47413">
    <property type="entry name" value="lambda repressor-like DNA-binding domains"/>
    <property type="match status" value="1"/>
</dbReference>
<dbReference type="Gene3D" id="2.130.10.10">
    <property type="entry name" value="YVTN repeat-like/Quinoprotein amine dehydrogenase"/>
    <property type="match status" value="6"/>
</dbReference>
<feature type="repeat" description="WD" evidence="3">
    <location>
        <begin position="672"/>
        <end position="713"/>
    </location>
</feature>
<dbReference type="CDD" id="cd00093">
    <property type="entry name" value="HTH_XRE"/>
    <property type="match status" value="1"/>
</dbReference>
<proteinExistence type="predicted"/>
<dbReference type="InterPro" id="IPR027417">
    <property type="entry name" value="P-loop_NTPase"/>
</dbReference>
<gene>
    <name evidence="5" type="ORF">KDAU_71100</name>
</gene>
<dbReference type="SMART" id="SM00530">
    <property type="entry name" value="HTH_XRE"/>
    <property type="match status" value="1"/>
</dbReference>
<feature type="repeat" description="WD" evidence="3">
    <location>
        <begin position="1092"/>
        <end position="1133"/>
    </location>
</feature>
<feature type="repeat" description="WD" evidence="3">
    <location>
        <begin position="630"/>
        <end position="671"/>
    </location>
</feature>
<feature type="repeat" description="WD" evidence="3">
    <location>
        <begin position="1050"/>
        <end position="1091"/>
    </location>
</feature>
<dbReference type="InterPro" id="IPR015943">
    <property type="entry name" value="WD40/YVTN_repeat-like_dom_sf"/>
</dbReference>
<dbReference type="OrthoDB" id="135360at2"/>
<dbReference type="PROSITE" id="PS50943">
    <property type="entry name" value="HTH_CROC1"/>
    <property type="match status" value="1"/>
</dbReference>
<keyword evidence="6" id="KW-1185">Reference proteome</keyword>
<dbReference type="GO" id="GO:0043531">
    <property type="term" value="F:ADP binding"/>
    <property type="evidence" value="ECO:0007669"/>
    <property type="project" value="InterPro"/>
</dbReference>
<evidence type="ECO:0000256" key="1">
    <source>
        <dbReference type="ARBA" id="ARBA00022574"/>
    </source>
</evidence>
<dbReference type="InterPro" id="IPR010982">
    <property type="entry name" value="Lambda_DNA-bd_dom_sf"/>
</dbReference>
<dbReference type="GO" id="GO:0003677">
    <property type="term" value="F:DNA binding"/>
    <property type="evidence" value="ECO:0007669"/>
    <property type="project" value="InterPro"/>
</dbReference>
<dbReference type="PROSITE" id="PS00678">
    <property type="entry name" value="WD_REPEATS_1"/>
    <property type="match status" value="10"/>
</dbReference>
<reference evidence="6" key="1">
    <citation type="submission" date="2018-12" db="EMBL/GenBank/DDBJ databases">
        <title>Tengunoibacter tsumagoiensis gen. nov., sp. nov., Dictyobacter kobayashii sp. nov., D. alpinus sp. nov., and D. joshuensis sp. nov. and description of Dictyobacteraceae fam. nov. within the order Ktedonobacterales isolated from Tengu-no-mugimeshi.</title>
        <authorList>
            <person name="Wang C.M."/>
            <person name="Zheng Y."/>
            <person name="Sakai Y."/>
            <person name="Toyoda A."/>
            <person name="Minakuchi Y."/>
            <person name="Abe K."/>
            <person name="Yokota A."/>
            <person name="Yabe S."/>
        </authorList>
    </citation>
    <scope>NUCLEOTIDE SEQUENCE [LARGE SCALE GENOMIC DNA]</scope>
    <source>
        <strain evidence="6">S-27</strain>
    </source>
</reference>
<protein>
    <recommendedName>
        <fullName evidence="4">HTH cro/C1-type domain-containing protein</fullName>
    </recommendedName>
</protein>
<organism evidence="5 6">
    <name type="scientific">Dictyobacter aurantiacus</name>
    <dbReference type="NCBI Taxonomy" id="1936993"/>
    <lineage>
        <taxon>Bacteria</taxon>
        <taxon>Bacillati</taxon>
        <taxon>Chloroflexota</taxon>
        <taxon>Ktedonobacteria</taxon>
        <taxon>Ktedonobacterales</taxon>
        <taxon>Dictyobacteraceae</taxon>
        <taxon>Dictyobacter</taxon>
    </lineage>
</organism>
<feature type="repeat" description="WD" evidence="3">
    <location>
        <begin position="714"/>
        <end position="755"/>
    </location>
</feature>
<dbReference type="Proteomes" id="UP000287224">
    <property type="component" value="Unassembled WGS sequence"/>
</dbReference>
<dbReference type="Pfam" id="PF01381">
    <property type="entry name" value="HTH_3"/>
    <property type="match status" value="1"/>
</dbReference>
<sequence>MSNLAFGPLLRFYRRRAQLTQEDLAGKSGYGANYVSMIERGVRSPTGATAQALAKALDLNGQEYDQFIITATEQRKATSLSPLTLHEVNQEDWGEIPHTRGFQGRQQELADLEQWIVDDSCQIVAVLGIGGIGKTTLTAKLIEQIAGAFHYVYWRTLQHAPPFKAVLQHCIQFLSDQQRIDLPKNDNEQISLLIEYLRKHRCLLVLDNFESVLQAGNRTSLYLPDYEGYGKLLQRVGDTQHQSCLVLTSREKPKEIAQWEGMTSPIRSLYLSGIKQSEGRKILNDKGLFGSDNDWTNLIQLYSGNPLALKLVSEPIRDLFGGDIAVFLKSEDPSLGIQDLLDQQFKRLSAQEKEIMYWLAIEREAVSLYDLQELKVSSLSKGEVLDAMASLRRRSMIEMSSVAHFTLQPVIMEYVTNKFVEQIAEEIRTAKLELFMSHALMKAQAKDYVRDSQKRLILTPLAQSLLFKAGEQESGAKLKDLLIMLRQTQPYSLNYAAGNVLNLLIHLNIDLHNYDFSSLTVWQAYLQGVILQDVNFTSSNLATSVFTDIFGNILSVDFSPNGSLLAGGTSNCEVWVWQASSGIPLLTCRGHPDWAWSVAFSPDGAKLASGSEDKTIRIWEADTGRCLNILYGHIHVVKSIAFSPDGTILASGSSDQTIRLWEVHTGRCLNILQGHTNIVRSVAFSPDGKFLASGGDDQAIYLWELSTGRCLRILQGHEGRIHSVTFSPDSTTLASSSDDRTIRLWKIDTEQYVKILRGHTNVIRSVVFNSDGTILASGSDDQTIRLWEINTEQTLRILQGHSSWVYSVAFSPDGTLLASGSDDHTTRFWNVNTGQCLRTLQGHTNWIKSVTFSPDGTILASGSEDRKVRVWDVNTGQCLRALQGHTNLVRSVAFSPDGTVLASGSDDQTIRIWEPGTGHCLNILQGHTSWVQSVAFSLDGTILASGSDDQTIRIWEPGTGHCLNILQGHTSRVYSVAFSPDGTILASGSDDQSIRFWEISTGRCIQTLRGHGGRVYSVAFSHDGSILASGSGDQTIRLWEVNTFKVIRILQAHSSWVMSVAFNSDDTILASGSEDHTVCVWEASTGRVLRTFKDHTHVIRSIAFGPDRHMLASASHDETIKLWNVLTNDQPKTLISERPYERMNITNVKGLSEAQKTALKVLGAIEDVKM</sequence>
<dbReference type="InterPro" id="IPR019775">
    <property type="entry name" value="WD40_repeat_CS"/>
</dbReference>
<evidence type="ECO:0000256" key="2">
    <source>
        <dbReference type="ARBA" id="ARBA00022737"/>
    </source>
</evidence>
<evidence type="ECO:0000256" key="3">
    <source>
        <dbReference type="PROSITE-ProRule" id="PRU00221"/>
    </source>
</evidence>
<feature type="repeat" description="WD" evidence="3">
    <location>
        <begin position="588"/>
        <end position="629"/>
    </location>
</feature>
<comment type="caution">
    <text evidence="5">The sequence shown here is derived from an EMBL/GenBank/DDBJ whole genome shotgun (WGS) entry which is preliminary data.</text>
</comment>
<feature type="repeat" description="WD" evidence="3">
    <location>
        <begin position="882"/>
        <end position="923"/>
    </location>
</feature>
<dbReference type="SUPFAM" id="SSF50978">
    <property type="entry name" value="WD40 repeat-like"/>
    <property type="match status" value="3"/>
</dbReference>
<dbReference type="Pfam" id="PF00931">
    <property type="entry name" value="NB-ARC"/>
    <property type="match status" value="1"/>
</dbReference>
<feature type="repeat" description="WD" evidence="3">
    <location>
        <begin position="553"/>
        <end position="587"/>
    </location>
</feature>
<dbReference type="Pfam" id="PF25173">
    <property type="entry name" value="Beta-prop_WDR3_1st"/>
    <property type="match status" value="2"/>
</dbReference>
<dbReference type="InterPro" id="IPR001680">
    <property type="entry name" value="WD40_rpt"/>
</dbReference>
<evidence type="ECO:0000313" key="6">
    <source>
        <dbReference type="Proteomes" id="UP000287224"/>
    </source>
</evidence>
<feature type="repeat" description="WD" evidence="3">
    <location>
        <begin position="1008"/>
        <end position="1049"/>
    </location>
</feature>
<dbReference type="RefSeq" id="WP_126602515.1">
    <property type="nucleotide sequence ID" value="NZ_BIFQ01000002.1"/>
</dbReference>
<dbReference type="SUPFAM" id="SSF52540">
    <property type="entry name" value="P-loop containing nucleoside triphosphate hydrolases"/>
    <property type="match status" value="1"/>
</dbReference>
<dbReference type="EMBL" id="BIFQ01000002">
    <property type="protein sequence ID" value="GCE09781.1"/>
    <property type="molecule type" value="Genomic_DNA"/>
</dbReference>
<dbReference type="AlphaFoldDB" id="A0A401ZSE1"/>
<dbReference type="PANTHER" id="PTHR19848">
    <property type="entry name" value="WD40 REPEAT PROTEIN"/>
    <property type="match status" value="1"/>
</dbReference>
<keyword evidence="1 3" id="KW-0853">WD repeat</keyword>
<dbReference type="InterPro" id="IPR036322">
    <property type="entry name" value="WD40_repeat_dom_sf"/>
</dbReference>
<accession>A0A401ZSE1</accession>
<dbReference type="CDD" id="cd00200">
    <property type="entry name" value="WD40"/>
    <property type="match status" value="2"/>
</dbReference>
<dbReference type="Gene3D" id="3.40.50.300">
    <property type="entry name" value="P-loop containing nucleotide triphosphate hydrolases"/>
    <property type="match status" value="1"/>
</dbReference>
<evidence type="ECO:0000313" key="5">
    <source>
        <dbReference type="EMBL" id="GCE09781.1"/>
    </source>
</evidence>
<dbReference type="PRINTS" id="PR00364">
    <property type="entry name" value="DISEASERSIST"/>
</dbReference>
<dbReference type="SMART" id="SM00320">
    <property type="entry name" value="WD40"/>
    <property type="match status" value="15"/>
</dbReference>
<feature type="repeat" description="WD" evidence="3">
    <location>
        <begin position="924"/>
        <end position="965"/>
    </location>
</feature>
<name>A0A401ZSE1_9CHLR</name>
<dbReference type="Pfam" id="PF00400">
    <property type="entry name" value="WD40"/>
    <property type="match status" value="5"/>
</dbReference>
<dbReference type="Gene3D" id="1.10.260.40">
    <property type="entry name" value="lambda repressor-like DNA-binding domains"/>
    <property type="match status" value="1"/>
</dbReference>
<feature type="repeat" description="WD" evidence="3">
    <location>
        <begin position="756"/>
        <end position="797"/>
    </location>
</feature>
<dbReference type="PROSITE" id="PS50082">
    <property type="entry name" value="WD_REPEATS_2"/>
    <property type="match status" value="14"/>
</dbReference>
<feature type="repeat" description="WD" evidence="3">
    <location>
        <begin position="798"/>
        <end position="839"/>
    </location>
</feature>
<feature type="repeat" description="WD" evidence="3">
    <location>
        <begin position="840"/>
        <end position="881"/>
    </location>
</feature>
<evidence type="ECO:0000259" key="4">
    <source>
        <dbReference type="PROSITE" id="PS50943"/>
    </source>
</evidence>
<dbReference type="PANTHER" id="PTHR19848:SF8">
    <property type="entry name" value="F-BOX AND WD REPEAT DOMAIN CONTAINING 7"/>
    <property type="match status" value="1"/>
</dbReference>